<dbReference type="InterPro" id="IPR010982">
    <property type="entry name" value="Lambda_DNA-bd_dom_sf"/>
</dbReference>
<dbReference type="SUPFAM" id="SSF47413">
    <property type="entry name" value="lambda repressor-like DNA-binding domains"/>
    <property type="match status" value="1"/>
</dbReference>
<dbReference type="GO" id="GO:0003700">
    <property type="term" value="F:DNA-binding transcription factor activity"/>
    <property type="evidence" value="ECO:0007669"/>
    <property type="project" value="TreeGrafter"/>
</dbReference>
<proteinExistence type="predicted"/>
<dbReference type="eggNOG" id="COG1609">
    <property type="taxonomic scope" value="Bacteria"/>
</dbReference>
<dbReference type="Pfam" id="PF00356">
    <property type="entry name" value="LacI"/>
    <property type="match status" value="1"/>
</dbReference>
<keyword evidence="2" id="KW-0238">DNA-binding</keyword>
<evidence type="ECO:0000256" key="3">
    <source>
        <dbReference type="ARBA" id="ARBA00023163"/>
    </source>
</evidence>
<dbReference type="InterPro" id="IPR028082">
    <property type="entry name" value="Peripla_BP_I"/>
</dbReference>
<keyword evidence="3" id="KW-0804">Transcription</keyword>
<accession>A0A087E867</accession>
<dbReference type="SMART" id="SM00354">
    <property type="entry name" value="HTH_LACI"/>
    <property type="match status" value="1"/>
</dbReference>
<dbReference type="Gene3D" id="3.40.50.2300">
    <property type="match status" value="2"/>
</dbReference>
<dbReference type="AlphaFoldDB" id="A0A087E867"/>
<dbReference type="PANTHER" id="PTHR30146">
    <property type="entry name" value="LACI-RELATED TRANSCRIPTIONAL REPRESSOR"/>
    <property type="match status" value="1"/>
</dbReference>
<dbReference type="CDD" id="cd06267">
    <property type="entry name" value="PBP1_LacI_sugar_binding-like"/>
    <property type="match status" value="1"/>
</dbReference>
<dbReference type="RefSeq" id="WP_024463280.1">
    <property type="nucleotide sequence ID" value="NZ_CP062939.1"/>
</dbReference>
<sequence>MIPDSTMPVSNASITDVAAMAGVSTATVSRVINGQRTQDDSIARRVLKAADALHYSANNAASTLRSNVTHLLGLVLPDPHQALAAGLLAELEPAVEATGRQLLVGIGPDAQTQHDRIAAMAARKVDGLVIVPPVNAQPDHELEALAKLLPIVQISGTVISSRINWIGVDQSAAVQITLDHLSAHNASAVAFFGDNVDSDDAAERYTTFQTSMSMRNMDSEPAWSTFGPNTVKRGYDDAMALFAAPGRRPDSIICSSDVVAAGALLALHELTVQVPEEVCVIGAGDTSTTQAVHPTLSSLRPPIASMAKEALRLICKGPAGKRWLPSHTAFPPQLIERESTATPRFGSSDMEVPDADLS</sequence>
<evidence type="ECO:0000256" key="1">
    <source>
        <dbReference type="ARBA" id="ARBA00023015"/>
    </source>
</evidence>
<dbReference type="STRING" id="77635.BISU_0444"/>
<evidence type="ECO:0000256" key="4">
    <source>
        <dbReference type="SAM" id="MobiDB-lite"/>
    </source>
</evidence>
<feature type="region of interest" description="Disordered" evidence="4">
    <location>
        <begin position="326"/>
        <end position="358"/>
    </location>
</feature>
<name>A0A087E867_9BIFI</name>
<dbReference type="GO" id="GO:0000976">
    <property type="term" value="F:transcription cis-regulatory region binding"/>
    <property type="evidence" value="ECO:0007669"/>
    <property type="project" value="TreeGrafter"/>
</dbReference>
<evidence type="ECO:0000313" key="7">
    <source>
        <dbReference type="Proteomes" id="UP000029055"/>
    </source>
</evidence>
<feature type="domain" description="HTH lacI-type" evidence="5">
    <location>
        <begin position="12"/>
        <end position="66"/>
    </location>
</feature>
<dbReference type="SUPFAM" id="SSF53822">
    <property type="entry name" value="Periplasmic binding protein-like I"/>
    <property type="match status" value="1"/>
</dbReference>
<dbReference type="InterPro" id="IPR000843">
    <property type="entry name" value="HTH_LacI"/>
</dbReference>
<comment type="caution">
    <text evidence="6">The sequence shown here is derived from an EMBL/GenBank/DDBJ whole genome shotgun (WGS) entry which is preliminary data.</text>
</comment>
<dbReference type="PANTHER" id="PTHR30146:SF138">
    <property type="entry name" value="TRANSCRIPTIONAL REGULATORY PROTEIN"/>
    <property type="match status" value="1"/>
</dbReference>
<gene>
    <name evidence="6" type="ORF">BISU_0444</name>
</gene>
<dbReference type="PROSITE" id="PS50932">
    <property type="entry name" value="HTH_LACI_2"/>
    <property type="match status" value="1"/>
</dbReference>
<organism evidence="6 7">
    <name type="scientific">Bifidobacterium subtile</name>
    <dbReference type="NCBI Taxonomy" id="77635"/>
    <lineage>
        <taxon>Bacteria</taxon>
        <taxon>Bacillati</taxon>
        <taxon>Actinomycetota</taxon>
        <taxon>Actinomycetes</taxon>
        <taxon>Bifidobacteriales</taxon>
        <taxon>Bifidobacteriaceae</taxon>
        <taxon>Bifidobacterium</taxon>
    </lineage>
</organism>
<evidence type="ECO:0000259" key="5">
    <source>
        <dbReference type="PROSITE" id="PS50932"/>
    </source>
</evidence>
<evidence type="ECO:0000313" key="6">
    <source>
        <dbReference type="EMBL" id="KFJ03968.1"/>
    </source>
</evidence>
<dbReference type="PROSITE" id="PS00356">
    <property type="entry name" value="HTH_LACI_1"/>
    <property type="match status" value="1"/>
</dbReference>
<protein>
    <submittedName>
        <fullName evidence="6">Transcriptional regulator, LacI family</fullName>
    </submittedName>
</protein>
<dbReference type="Proteomes" id="UP000029055">
    <property type="component" value="Unassembled WGS sequence"/>
</dbReference>
<evidence type="ECO:0000256" key="2">
    <source>
        <dbReference type="ARBA" id="ARBA00023125"/>
    </source>
</evidence>
<keyword evidence="7" id="KW-1185">Reference proteome</keyword>
<dbReference type="CDD" id="cd01392">
    <property type="entry name" value="HTH_LacI"/>
    <property type="match status" value="1"/>
</dbReference>
<dbReference type="PRINTS" id="PR00036">
    <property type="entry name" value="HTHLACI"/>
</dbReference>
<dbReference type="EMBL" id="JGZR01000006">
    <property type="protein sequence ID" value="KFJ03968.1"/>
    <property type="molecule type" value="Genomic_DNA"/>
</dbReference>
<keyword evidence="1" id="KW-0805">Transcription regulation</keyword>
<dbReference type="Pfam" id="PF13377">
    <property type="entry name" value="Peripla_BP_3"/>
    <property type="match status" value="1"/>
</dbReference>
<dbReference type="InterPro" id="IPR046335">
    <property type="entry name" value="LacI/GalR-like_sensor"/>
</dbReference>
<dbReference type="Gene3D" id="1.10.260.40">
    <property type="entry name" value="lambda repressor-like DNA-binding domains"/>
    <property type="match status" value="1"/>
</dbReference>
<reference evidence="6 7" key="1">
    <citation type="submission" date="2014-03" db="EMBL/GenBank/DDBJ databases">
        <title>Genomics of Bifidobacteria.</title>
        <authorList>
            <person name="Ventura M."/>
            <person name="Milani C."/>
            <person name="Lugli G.A."/>
        </authorList>
    </citation>
    <scope>NUCLEOTIDE SEQUENCE [LARGE SCALE GENOMIC DNA]</scope>
    <source>
        <strain evidence="6 7">LMG 11597</strain>
    </source>
</reference>